<sequence length="472" mass="49972">MTDFGDLVGSALGAFSAFMGPILLVLLLGGGLLLFIYSGLKPLRYIRHAWAILAGKYDDPNDPGEINHYEALSSSIAATVGMGNISGVAIAIVSGGPGALFWMWVSALLGMITKFFTCTLSVMYRKREADGHIEGGPMYVIEEGLGKKWKPLAVLFAVAGLMGTWPVFQSNQLTEILSGIAGSGLEGVIPADGIFGFSTEILIRGLIGLLIAGVVSLVIFGGLHRISEVAGKLVPLMVVIYLISVLVILLLNYDKVPESFALIFEDAFTGKAAVGGALGTLVIIGAQRAAFSNEAGIGTAPMMHGEAKTNEPVQEGLVAMLGPAIDTIVVCTLTALVIIITGEWKTGGNNGVALTSEAFTKALPGDVGTYVLVFSVVIFAFTTLFTYSYFGTKCLGYLAGQERKGIYNYIYIVLIVMGAVFPLKSIVNLIDGFYAVMAIPTVLSALLLAPKAKKEMDAYFSRLKTGEIKKHS</sequence>
<evidence type="ECO:0000256" key="6">
    <source>
        <dbReference type="ARBA" id="ARBA00022989"/>
    </source>
</evidence>
<dbReference type="Gene3D" id="1.20.1740.10">
    <property type="entry name" value="Amino acid/polyamine transporter I"/>
    <property type="match status" value="1"/>
</dbReference>
<dbReference type="EMBL" id="AP025317">
    <property type="protein sequence ID" value="BDD12169.1"/>
    <property type="molecule type" value="Genomic_DNA"/>
</dbReference>
<evidence type="ECO:0000313" key="9">
    <source>
        <dbReference type="EMBL" id="BDD12169.1"/>
    </source>
</evidence>
<dbReference type="AlphaFoldDB" id="A0AAU9DCG3"/>
<dbReference type="PROSITE" id="PS00873">
    <property type="entry name" value="NA_ALANINE_SYMP"/>
    <property type="match status" value="1"/>
</dbReference>
<evidence type="ECO:0000256" key="7">
    <source>
        <dbReference type="ARBA" id="ARBA00023136"/>
    </source>
</evidence>
<keyword evidence="6 8" id="KW-1133">Transmembrane helix</keyword>
<evidence type="ECO:0000256" key="2">
    <source>
        <dbReference type="ARBA" id="ARBA00009261"/>
    </source>
</evidence>
<feature type="transmembrane region" description="Helical" evidence="8">
    <location>
        <begin position="432"/>
        <end position="449"/>
    </location>
</feature>
<evidence type="ECO:0000256" key="5">
    <source>
        <dbReference type="ARBA" id="ARBA00022692"/>
    </source>
</evidence>
<evidence type="ECO:0000256" key="4">
    <source>
        <dbReference type="ARBA" id="ARBA00022475"/>
    </source>
</evidence>
<keyword evidence="7 8" id="KW-0472">Membrane</keyword>
<dbReference type="PANTHER" id="PTHR30330:SF3">
    <property type="entry name" value="TRANSCRIPTIONAL REGULATOR, LRP FAMILY"/>
    <property type="match status" value="1"/>
</dbReference>
<dbReference type="PANTHER" id="PTHR30330">
    <property type="entry name" value="AGSS FAMILY TRANSPORTER, SODIUM-ALANINE"/>
    <property type="match status" value="1"/>
</dbReference>
<evidence type="ECO:0000256" key="3">
    <source>
        <dbReference type="ARBA" id="ARBA00022448"/>
    </source>
</evidence>
<reference evidence="9 10" key="1">
    <citation type="submission" date="2021-12" db="EMBL/GenBank/DDBJ databases">
        <title>Genome sequencing of bacteria with rrn-lacking chromosome and rrn-plasmid.</title>
        <authorList>
            <person name="Anda M."/>
            <person name="Iwasaki W."/>
        </authorList>
    </citation>
    <scope>NUCLEOTIDE SEQUENCE [LARGE SCALE GENOMIC DNA]</scope>
    <source>
        <strain evidence="9 10">DSM 100852</strain>
        <plasmid evidence="9 10">pFA3</plasmid>
    </source>
</reference>
<dbReference type="GO" id="GO:0005886">
    <property type="term" value="C:plasma membrane"/>
    <property type="evidence" value="ECO:0007669"/>
    <property type="project" value="UniProtKB-SubCell"/>
</dbReference>
<dbReference type="Proteomes" id="UP001348817">
    <property type="component" value="Plasmid pFA3"/>
</dbReference>
<comment type="subcellular location">
    <subcellularLocation>
        <location evidence="1 8">Cell membrane</location>
        <topology evidence="1 8">Multi-pass membrane protein</topology>
    </subcellularLocation>
</comment>
<evidence type="ECO:0000313" key="10">
    <source>
        <dbReference type="Proteomes" id="UP001348817"/>
    </source>
</evidence>
<accession>A0AAU9DCG3</accession>
<feature type="transmembrane region" description="Helical" evidence="8">
    <location>
        <begin position="367"/>
        <end position="387"/>
    </location>
</feature>
<protein>
    <submittedName>
        <fullName evidence="9">Sodium:alanine symporter</fullName>
    </submittedName>
</protein>
<evidence type="ECO:0000256" key="8">
    <source>
        <dbReference type="RuleBase" id="RU363064"/>
    </source>
</evidence>
<feature type="transmembrane region" description="Helical" evidence="8">
    <location>
        <begin position="273"/>
        <end position="291"/>
    </location>
</feature>
<feature type="transmembrane region" description="Helical" evidence="8">
    <location>
        <begin position="76"/>
        <end position="95"/>
    </location>
</feature>
<feature type="transmembrane region" description="Helical" evidence="8">
    <location>
        <begin position="152"/>
        <end position="168"/>
    </location>
</feature>
<evidence type="ECO:0000256" key="1">
    <source>
        <dbReference type="ARBA" id="ARBA00004651"/>
    </source>
</evidence>
<dbReference type="KEGG" id="fax:FUAX_46010"/>
<organism evidence="9 10">
    <name type="scientific">Fulvitalea axinellae</name>
    <dbReference type="NCBI Taxonomy" id="1182444"/>
    <lineage>
        <taxon>Bacteria</taxon>
        <taxon>Pseudomonadati</taxon>
        <taxon>Bacteroidota</taxon>
        <taxon>Cytophagia</taxon>
        <taxon>Cytophagales</taxon>
        <taxon>Persicobacteraceae</taxon>
        <taxon>Fulvitalea</taxon>
    </lineage>
</organism>
<dbReference type="GO" id="GO:0005283">
    <property type="term" value="F:amino acid:sodium symporter activity"/>
    <property type="evidence" value="ECO:0007669"/>
    <property type="project" value="InterPro"/>
</dbReference>
<dbReference type="PRINTS" id="PR00175">
    <property type="entry name" value="NAALASMPORT"/>
</dbReference>
<feature type="transmembrane region" description="Helical" evidence="8">
    <location>
        <begin position="233"/>
        <end position="253"/>
    </location>
</feature>
<keyword evidence="10" id="KW-1185">Reference proteome</keyword>
<gene>
    <name evidence="9" type="ORF">FUAX_46010</name>
</gene>
<feature type="transmembrane region" description="Helical" evidence="8">
    <location>
        <begin position="317"/>
        <end position="340"/>
    </location>
</feature>
<name>A0AAU9DCG3_9BACT</name>
<feature type="transmembrane region" description="Helical" evidence="8">
    <location>
        <begin position="12"/>
        <end position="37"/>
    </location>
</feature>
<geneLocation type="plasmid" evidence="9 10">
    <name>pFA3</name>
</geneLocation>
<keyword evidence="8" id="KW-0769">Symport</keyword>
<feature type="transmembrane region" description="Helical" evidence="8">
    <location>
        <begin position="101"/>
        <end position="124"/>
    </location>
</feature>
<keyword evidence="5 8" id="KW-0812">Transmembrane</keyword>
<keyword evidence="4 8" id="KW-1003">Cell membrane</keyword>
<dbReference type="RefSeq" id="WP_338395522.1">
    <property type="nucleotide sequence ID" value="NZ_AP025317.1"/>
</dbReference>
<dbReference type="InterPro" id="IPR001463">
    <property type="entry name" value="Na/Ala_symport"/>
</dbReference>
<keyword evidence="3 8" id="KW-0813">Transport</keyword>
<feature type="transmembrane region" description="Helical" evidence="8">
    <location>
        <begin position="201"/>
        <end position="221"/>
    </location>
</feature>
<proteinExistence type="inferred from homology"/>
<dbReference type="Pfam" id="PF01235">
    <property type="entry name" value="Na_Ala_symp"/>
    <property type="match status" value="1"/>
</dbReference>
<comment type="similarity">
    <text evidence="2 8">Belongs to the alanine or glycine:cation symporter (AGCS) (TC 2.A.25) family.</text>
</comment>
<feature type="transmembrane region" description="Helical" evidence="8">
    <location>
        <begin position="408"/>
        <end position="426"/>
    </location>
</feature>
<keyword evidence="9" id="KW-0614">Plasmid</keyword>
<dbReference type="NCBIfam" id="TIGR00835">
    <property type="entry name" value="agcS"/>
    <property type="match status" value="1"/>
</dbReference>